<accession>W4FRR6</accession>
<proteinExistence type="predicted"/>
<evidence type="ECO:0000313" key="1">
    <source>
        <dbReference type="EMBL" id="ETV70162.1"/>
    </source>
</evidence>
<evidence type="ECO:0008006" key="2">
    <source>
        <dbReference type="Google" id="ProtNLM"/>
    </source>
</evidence>
<reference evidence="1" key="1">
    <citation type="submission" date="2013-12" db="EMBL/GenBank/DDBJ databases">
        <title>The Genome Sequence of Aphanomyces astaci APO3.</title>
        <authorList>
            <consortium name="The Broad Institute Genomics Platform"/>
            <person name="Russ C."/>
            <person name="Tyler B."/>
            <person name="van West P."/>
            <person name="Dieguez-Uribeondo J."/>
            <person name="Young S.K."/>
            <person name="Zeng Q."/>
            <person name="Gargeya S."/>
            <person name="Fitzgerald M."/>
            <person name="Abouelleil A."/>
            <person name="Alvarado L."/>
            <person name="Chapman S.B."/>
            <person name="Gainer-Dewar J."/>
            <person name="Goldberg J."/>
            <person name="Griggs A."/>
            <person name="Gujja S."/>
            <person name="Hansen M."/>
            <person name="Howarth C."/>
            <person name="Imamovic A."/>
            <person name="Ireland A."/>
            <person name="Larimer J."/>
            <person name="McCowan C."/>
            <person name="Murphy C."/>
            <person name="Pearson M."/>
            <person name="Poon T.W."/>
            <person name="Priest M."/>
            <person name="Roberts A."/>
            <person name="Saif S."/>
            <person name="Shea T."/>
            <person name="Sykes S."/>
            <person name="Wortman J."/>
            <person name="Nusbaum C."/>
            <person name="Birren B."/>
        </authorList>
    </citation>
    <scope>NUCLEOTIDE SEQUENCE [LARGE SCALE GENOMIC DNA]</scope>
    <source>
        <strain evidence="1">APO3</strain>
    </source>
</reference>
<protein>
    <recommendedName>
        <fullName evidence="2">Core-binding (CB) domain-containing protein</fullName>
    </recommendedName>
</protein>
<dbReference type="VEuPathDB" id="FungiDB:H257_14327"/>
<dbReference type="RefSeq" id="XP_009840393.1">
    <property type="nucleotide sequence ID" value="XM_009842091.1"/>
</dbReference>
<dbReference type="AlphaFoldDB" id="W4FRR6"/>
<sequence>MSATTRHDTSLQDIRGMWVPKSTIAGYRSGLNQIKKWILAHGTPDMLTSIGSIDLTVFTYDHFLLFIQWAFQNTSNKPGTLARYRLGIHAAAQSLVAMEVMMNQFERVCYETGLVMPTHPTEDDVSQHFEPVALYI</sequence>
<dbReference type="OrthoDB" id="78647at2759"/>
<dbReference type="GeneID" id="20816323"/>
<organism evidence="1">
    <name type="scientific">Aphanomyces astaci</name>
    <name type="common">Crayfish plague agent</name>
    <dbReference type="NCBI Taxonomy" id="112090"/>
    <lineage>
        <taxon>Eukaryota</taxon>
        <taxon>Sar</taxon>
        <taxon>Stramenopiles</taxon>
        <taxon>Oomycota</taxon>
        <taxon>Saprolegniomycetes</taxon>
        <taxon>Saprolegniales</taxon>
        <taxon>Verrucalvaceae</taxon>
        <taxon>Aphanomyces</taxon>
    </lineage>
</organism>
<dbReference type="EMBL" id="KI913169">
    <property type="protein sequence ID" value="ETV70162.1"/>
    <property type="molecule type" value="Genomic_DNA"/>
</dbReference>
<name>W4FRR6_APHAT</name>
<gene>
    <name evidence="1" type="ORF">H257_14327</name>
</gene>